<evidence type="ECO:0000313" key="2">
    <source>
        <dbReference type="EMBL" id="KAJ8030578.1"/>
    </source>
</evidence>
<gene>
    <name evidence="2" type="ORF">HOLleu_27033</name>
</gene>
<sequence>MAACTILITKMDIHNEDSRDSWLDAAFDYEESENEPPVSIPTLTSRWDDKSTFSIPLPDVKTPKKKRTQKQEPRLGSGRKPLFEKHPQLVSVVFGRL</sequence>
<dbReference type="EMBL" id="JAIZAY010000013">
    <property type="protein sequence ID" value="KAJ8030578.1"/>
    <property type="molecule type" value="Genomic_DNA"/>
</dbReference>
<dbReference type="AlphaFoldDB" id="A0A9Q1BPY9"/>
<organism evidence="2 3">
    <name type="scientific">Holothuria leucospilota</name>
    <name type="common">Black long sea cucumber</name>
    <name type="synonym">Mertensiothuria leucospilota</name>
    <dbReference type="NCBI Taxonomy" id="206669"/>
    <lineage>
        <taxon>Eukaryota</taxon>
        <taxon>Metazoa</taxon>
        <taxon>Echinodermata</taxon>
        <taxon>Eleutherozoa</taxon>
        <taxon>Echinozoa</taxon>
        <taxon>Holothuroidea</taxon>
        <taxon>Aspidochirotacea</taxon>
        <taxon>Aspidochirotida</taxon>
        <taxon>Holothuriidae</taxon>
        <taxon>Holothuria</taxon>
    </lineage>
</organism>
<comment type="caution">
    <text evidence="2">The sequence shown here is derived from an EMBL/GenBank/DDBJ whole genome shotgun (WGS) entry which is preliminary data.</text>
</comment>
<feature type="region of interest" description="Disordered" evidence="1">
    <location>
        <begin position="54"/>
        <end position="81"/>
    </location>
</feature>
<protein>
    <submittedName>
        <fullName evidence="2">Uncharacterized protein</fullName>
    </submittedName>
</protein>
<accession>A0A9Q1BPY9</accession>
<proteinExistence type="predicted"/>
<reference evidence="2" key="1">
    <citation type="submission" date="2021-10" db="EMBL/GenBank/DDBJ databases">
        <title>Tropical sea cucumber genome reveals ecological adaptation and Cuvierian tubules defense mechanism.</title>
        <authorList>
            <person name="Chen T."/>
        </authorList>
    </citation>
    <scope>NUCLEOTIDE SEQUENCE</scope>
    <source>
        <strain evidence="2">Nanhai2018</strain>
        <tissue evidence="2">Muscle</tissue>
    </source>
</reference>
<keyword evidence="3" id="KW-1185">Reference proteome</keyword>
<name>A0A9Q1BPY9_HOLLE</name>
<evidence type="ECO:0000313" key="3">
    <source>
        <dbReference type="Proteomes" id="UP001152320"/>
    </source>
</evidence>
<evidence type="ECO:0000256" key="1">
    <source>
        <dbReference type="SAM" id="MobiDB-lite"/>
    </source>
</evidence>
<dbReference type="Proteomes" id="UP001152320">
    <property type="component" value="Chromosome 13"/>
</dbReference>